<dbReference type="InterPro" id="IPR010435">
    <property type="entry name" value="C5a/SBT2-like_Fn3"/>
</dbReference>
<feature type="region of interest" description="Disordered" evidence="10">
    <location>
        <begin position="736"/>
        <end position="795"/>
    </location>
</feature>
<feature type="chain" id="PRO_5040308237" evidence="11">
    <location>
        <begin position="33"/>
        <end position="895"/>
    </location>
</feature>
<dbReference type="Gene3D" id="2.60.40.1710">
    <property type="entry name" value="Subtilisin-like superfamily"/>
    <property type="match status" value="1"/>
</dbReference>
<dbReference type="Pfam" id="PF00082">
    <property type="entry name" value="Peptidase_S8"/>
    <property type="match status" value="1"/>
</dbReference>
<feature type="signal peptide" evidence="11">
    <location>
        <begin position="1"/>
        <end position="32"/>
    </location>
</feature>
<dbReference type="InterPro" id="IPR046450">
    <property type="entry name" value="PA_dom_sf"/>
</dbReference>
<dbReference type="InterPro" id="IPR022398">
    <property type="entry name" value="Peptidase_S8_His-AS"/>
</dbReference>
<dbReference type="PROSITE" id="PS00136">
    <property type="entry name" value="SUBTILASE_ASP"/>
    <property type="match status" value="1"/>
</dbReference>
<evidence type="ECO:0000259" key="12">
    <source>
        <dbReference type="Pfam" id="PF00082"/>
    </source>
</evidence>
<dbReference type="Proteomes" id="UP000789508">
    <property type="component" value="Unassembled WGS sequence"/>
</dbReference>
<dbReference type="InterPro" id="IPR000209">
    <property type="entry name" value="Peptidase_S8/S53_dom"/>
</dbReference>
<dbReference type="GO" id="GO:0005615">
    <property type="term" value="C:extracellular space"/>
    <property type="evidence" value="ECO:0007669"/>
    <property type="project" value="TreeGrafter"/>
</dbReference>
<dbReference type="InterPro" id="IPR050131">
    <property type="entry name" value="Peptidase_S8_subtilisin-like"/>
</dbReference>
<reference evidence="15" key="1">
    <citation type="submission" date="2021-06" db="EMBL/GenBank/DDBJ databases">
        <authorList>
            <person name="Kallberg Y."/>
            <person name="Tangrot J."/>
            <person name="Rosling A."/>
        </authorList>
    </citation>
    <scope>NUCLEOTIDE SEQUENCE</scope>
    <source>
        <strain evidence="15">FL130A</strain>
    </source>
</reference>
<dbReference type="InterPro" id="IPR023827">
    <property type="entry name" value="Peptidase_S8_Asp-AS"/>
</dbReference>
<evidence type="ECO:0000256" key="8">
    <source>
        <dbReference type="PIRSR" id="PIRSR615500-1"/>
    </source>
</evidence>
<evidence type="ECO:0000256" key="9">
    <source>
        <dbReference type="PROSITE-ProRule" id="PRU01240"/>
    </source>
</evidence>
<evidence type="ECO:0000313" key="16">
    <source>
        <dbReference type="Proteomes" id="UP000789508"/>
    </source>
</evidence>
<feature type="active site" description="Charge relay system" evidence="8 9">
    <location>
        <position position="114"/>
    </location>
</feature>
<evidence type="ECO:0000256" key="6">
    <source>
        <dbReference type="ARBA" id="ARBA00022801"/>
    </source>
</evidence>
<feature type="active site" description="Charge relay system" evidence="8 9">
    <location>
        <position position="165"/>
    </location>
</feature>
<dbReference type="OrthoDB" id="206201at2759"/>
<evidence type="ECO:0000256" key="11">
    <source>
        <dbReference type="SAM" id="SignalP"/>
    </source>
</evidence>
<dbReference type="PROSITE" id="PS51892">
    <property type="entry name" value="SUBTILASE"/>
    <property type="match status" value="1"/>
</dbReference>
<dbReference type="SUPFAM" id="SSF52743">
    <property type="entry name" value="Subtilisin-like"/>
    <property type="match status" value="1"/>
</dbReference>
<dbReference type="InterPro" id="IPR015500">
    <property type="entry name" value="Peptidase_S8_subtilisin-rel"/>
</dbReference>
<evidence type="ECO:0000313" key="15">
    <source>
        <dbReference type="EMBL" id="CAG8523782.1"/>
    </source>
</evidence>
<proteinExistence type="inferred from homology"/>
<feature type="domain" description="PA" evidence="13">
    <location>
        <begin position="331"/>
        <end position="406"/>
    </location>
</feature>
<organism evidence="15 16">
    <name type="scientific">Ambispora leptoticha</name>
    <dbReference type="NCBI Taxonomy" id="144679"/>
    <lineage>
        <taxon>Eukaryota</taxon>
        <taxon>Fungi</taxon>
        <taxon>Fungi incertae sedis</taxon>
        <taxon>Mucoromycota</taxon>
        <taxon>Glomeromycotina</taxon>
        <taxon>Glomeromycetes</taxon>
        <taxon>Archaeosporales</taxon>
        <taxon>Ambisporaceae</taxon>
        <taxon>Ambispora</taxon>
    </lineage>
</organism>
<dbReference type="SUPFAM" id="SSF52025">
    <property type="entry name" value="PA domain"/>
    <property type="match status" value="1"/>
</dbReference>
<dbReference type="CDD" id="cd07489">
    <property type="entry name" value="Peptidases_S8_5"/>
    <property type="match status" value="1"/>
</dbReference>
<comment type="caution">
    <text evidence="15">The sequence shown here is derived from an EMBL/GenBank/DDBJ whole genome shotgun (WGS) entry which is preliminary data.</text>
</comment>
<evidence type="ECO:0000259" key="14">
    <source>
        <dbReference type="Pfam" id="PF06280"/>
    </source>
</evidence>
<evidence type="ECO:0000256" key="7">
    <source>
        <dbReference type="ARBA" id="ARBA00022825"/>
    </source>
</evidence>
<evidence type="ECO:0000256" key="3">
    <source>
        <dbReference type="ARBA" id="ARBA00022525"/>
    </source>
</evidence>
<dbReference type="InterPro" id="IPR034187">
    <property type="entry name" value="Peptidases_S8_5"/>
</dbReference>
<feature type="domain" description="Peptidase S8/S53" evidence="12">
    <location>
        <begin position="105"/>
        <end position="537"/>
    </location>
</feature>
<evidence type="ECO:0000256" key="10">
    <source>
        <dbReference type="SAM" id="MobiDB-lite"/>
    </source>
</evidence>
<dbReference type="PRINTS" id="PR00723">
    <property type="entry name" value="SUBTILISIN"/>
</dbReference>
<evidence type="ECO:0000256" key="5">
    <source>
        <dbReference type="ARBA" id="ARBA00022729"/>
    </source>
</evidence>
<protein>
    <submittedName>
        <fullName evidence="15">12348_t:CDS:1</fullName>
    </submittedName>
</protein>
<keyword evidence="4 9" id="KW-0645">Protease</keyword>
<dbReference type="Pfam" id="PF06280">
    <property type="entry name" value="fn3_5"/>
    <property type="match status" value="1"/>
</dbReference>
<keyword evidence="5 11" id="KW-0732">Signal</keyword>
<accession>A0A9N9FBE8</accession>
<dbReference type="Gene3D" id="3.50.30.30">
    <property type="match status" value="1"/>
</dbReference>
<dbReference type="EMBL" id="CAJVPS010001089">
    <property type="protein sequence ID" value="CAG8523782.1"/>
    <property type="molecule type" value="Genomic_DNA"/>
</dbReference>
<feature type="domain" description="C5a peptidase/Subtilisin-like protease SBT2-like Fn3-like" evidence="14">
    <location>
        <begin position="557"/>
        <end position="671"/>
    </location>
</feature>
<dbReference type="InterPro" id="IPR003137">
    <property type="entry name" value="PA_domain"/>
</dbReference>
<dbReference type="GO" id="GO:0006508">
    <property type="term" value="P:proteolysis"/>
    <property type="evidence" value="ECO:0007669"/>
    <property type="project" value="UniProtKB-KW"/>
</dbReference>
<sequence>MRKYSWQTSSTLLMITTLLLLYSTHLLSTAAATKFFDGVSITVNSQDDLGKLNGLKYIKNIWPVTIVGRPKVIVSNDDNQVSPSVLFADGLTGVAEVRAQTNYTGKNVKVGIVDTGIDYTHPAFGNCFKTEGCKIQFGYDFVGDTFNGTNTPHSDDDPLDQCSGHGTHVAGILAADDKVKNFTGVAPGATLGIYRIFGCNGTSTNDLVIKAMERAADDGMDIINLSLGAFGGGWAELPTAAVAEKLAAQGIIIVAAVGNDGDQGIFQVQSPGVALSAISVASVDNTKFLSYYLTISSAPDQKIEYFTQNLTRFNISGNPEIVPTSNNTQVTNDACNTLPANSLTGKIALIRRGACVFTKKLANAQAAGAVGVLFYDNVDSVLFTPITDSPTIKIPSALVRAVHGKLIFDQIQKNKNVTVTFYNDTLPFSNPTAGKLSDFSSLGPSNELDIKPEIAAPGGEIFSTYPVKLGSYKTLSGTSMASPYLAGCVAVIFEAKGKLSADETKRLLMNTAHPVTASNHTLNQTSPQASINKQGAGLVNLLDALSSKISITPSKLALNDTGNYKALNTLTIKNSGNDTVTFKVTHVGAQAINGYNFSDTFVPEPQPIFLNSFAEVNFSESSFTLGPGQSKSIRAVIMPPPDLDENSYSLFSGFVLFSDEANNKSYSVPYMGMKGLYKTLPILDTAVGTPFIQNKNFDIFTDRNQSATFTMQADDIPTLIVRLGQGTRIMTVDVVPADSKDQSNVGSQNDDDSPPSAPSKPDSAPVETSSDKNTKKSIEQTPGISSGAPTTTPDIQVNIVPDSLGKIAMGGVNFYVSRNQDTGPILATPIPWNGRVNTVDGIRNVEVPNGSYRLVVSVLKLYGNEKNKGDWEIWVSPQLNIQRPGLSNSTITNAN</sequence>
<comment type="similarity">
    <text evidence="1 9">Belongs to the peptidase S8 family.</text>
</comment>
<dbReference type="PANTHER" id="PTHR43806">
    <property type="entry name" value="PEPTIDASE S8"/>
    <property type="match status" value="1"/>
</dbReference>
<dbReference type="Pfam" id="PF02225">
    <property type="entry name" value="PA"/>
    <property type="match status" value="1"/>
</dbReference>
<keyword evidence="6 9" id="KW-0378">Hydrolase</keyword>
<feature type="active site" description="Charge relay system" evidence="8 9">
    <location>
        <position position="479"/>
    </location>
</feature>
<keyword evidence="3" id="KW-0964">Secreted</keyword>
<dbReference type="InterPro" id="IPR036852">
    <property type="entry name" value="Peptidase_S8/S53_dom_sf"/>
</dbReference>
<evidence type="ECO:0000256" key="2">
    <source>
        <dbReference type="ARBA" id="ARBA00022512"/>
    </source>
</evidence>
<evidence type="ECO:0000256" key="4">
    <source>
        <dbReference type="ARBA" id="ARBA00022670"/>
    </source>
</evidence>
<evidence type="ECO:0000256" key="1">
    <source>
        <dbReference type="ARBA" id="ARBA00011073"/>
    </source>
</evidence>
<feature type="compositionally biased region" description="Polar residues" evidence="10">
    <location>
        <begin position="779"/>
        <end position="795"/>
    </location>
</feature>
<dbReference type="PROSITE" id="PS00137">
    <property type="entry name" value="SUBTILASE_HIS"/>
    <property type="match status" value="1"/>
</dbReference>
<gene>
    <name evidence="15" type="ORF">ALEPTO_LOCUS4603</name>
</gene>
<dbReference type="GO" id="GO:0004252">
    <property type="term" value="F:serine-type endopeptidase activity"/>
    <property type="evidence" value="ECO:0007669"/>
    <property type="project" value="UniProtKB-UniRule"/>
</dbReference>
<evidence type="ECO:0000259" key="13">
    <source>
        <dbReference type="Pfam" id="PF02225"/>
    </source>
</evidence>
<dbReference type="GO" id="GO:0016020">
    <property type="term" value="C:membrane"/>
    <property type="evidence" value="ECO:0007669"/>
    <property type="project" value="InterPro"/>
</dbReference>
<keyword evidence="7 9" id="KW-0720">Serine protease</keyword>
<keyword evidence="2" id="KW-0134">Cell wall</keyword>
<dbReference type="PANTHER" id="PTHR43806:SF66">
    <property type="entry name" value="SERIN ENDOPEPTIDASE"/>
    <property type="match status" value="1"/>
</dbReference>
<keyword evidence="16" id="KW-1185">Reference proteome</keyword>
<name>A0A9N9FBE8_9GLOM</name>
<dbReference type="AlphaFoldDB" id="A0A9N9FBE8"/>
<feature type="compositionally biased region" description="Basic and acidic residues" evidence="10">
    <location>
        <begin position="769"/>
        <end position="778"/>
    </location>
</feature>
<dbReference type="Gene3D" id="3.40.50.200">
    <property type="entry name" value="Peptidase S8/S53 domain"/>
    <property type="match status" value="1"/>
</dbReference>